<sequence length="1290" mass="145229">MKIAVAALCAGVALRSVFAADVLTAREALMAVDIGPNPSAKYNEVVFEVQISSDGASQSMSFCAKLSSVIWFSDEEVNRSNNLPALFDVFKAKLGTRAIDHNIEQKFNRLHKLSAFARMMCQGTLHVIENNVQNETKNVSFTVRISKTVATKVQLTQLVSYTPELSLYLNDGFCENLPESEEVDLGVDPETPKFHDIAFSALGLPMDGQEQHMGPAANEPGVPPKQLDLLGDGTGETISSDANVSEGTNSQSTESGVTDANDSNGDSTQSDISAHNATVETKDSAGNAATEEPAAESNDRPEYVPQTPEKETAFMTRFEQVDSQDHPGDALEPVKVTFKAHVVDKERASHKDVVSNASILMNKNMIKGCQQEHLFKCIDAIREKVFDRFEDVGSKDFVRGKFISLLQALMLRKEVYARRLEPEGNAPHIEIFVPEYITLFNDFPQWDKLFGKIESKSKRISIDIGEATEQLLKPDDAQVVALGAGYPSEKYETLFIEGHPELRLDKPVEKKKNTKKTEESHVTEDVSATGEAVPSEGKSEGETEGVPSEAVPKVNAPSVDIKDDEVKVPEMDQIKVPVKEVKPESHHDMHVILSKYERALLQVPKEINGYQLSYKDIEDYPNLQEIWKVGLTTMKLMKPDEDLKTFLDRHTFTYDQLKELFNFAYGVIAVEQYESVKEFYEAAKIPKEAVETSLTKVKNLFKANTGTNITRLPPVLKKTAHTCPVKDMIISLSTGDLIDRLHVMLGSWMEVYQDDDAPEGNFQLAALCSAAAVFVQQWRYMQWAQGYKEEGDAWIMLMQSFSRMGQSQNEKPEVREKYQLFINSNVAKTCRTYMNEAGNVAYSPYKGISRNFNPLSLTGAIGNVLDQNMEATTEEIVESMKEYFTTANDKERIGNAMGVCMAMQMLNRMHNCLALESSNDYTIYKMGLFTKETAPILDAFTSANVLIGGKDVPQVSFIHMACDRRDSVVEETLDKLFKMLSTEGNSILIDTLDRRQYNHPEVDENGMMMDSPTGGNWAEEAYVPLDDVETLDKFEVEPGSQKSKDKRRESKASFLELHGNNVDDILSRHEDDQNNIMKMLMESEIGHNDIIGQKNVPNITTVYDKIMQRYNNHGIAHPNDLRTINFEFRMVPKFDDVDLKTMLIPLVFLKAESEYLKMLKAHEYPIVLLRKIQERMDKMKQHVPTEDLLNHVRSIGNLENKDAVTLSLNKHTVEINKKLNECKQLLNILKELPHDGFYFERADGRELPFHEIGHITARSIETQRDVPHTIVMQIIDPVHFVEDDHLFSGI</sequence>
<dbReference type="Proteomes" id="UP001057455">
    <property type="component" value="Unassembled WGS sequence"/>
</dbReference>
<feature type="region of interest" description="Disordered" evidence="1">
    <location>
        <begin position="506"/>
        <end position="563"/>
    </location>
</feature>
<feature type="compositionally biased region" description="Basic and acidic residues" evidence="1">
    <location>
        <begin position="506"/>
        <end position="524"/>
    </location>
</feature>
<feature type="chain" id="PRO_5040979343" evidence="2">
    <location>
        <begin position="20"/>
        <end position="1290"/>
    </location>
</feature>
<evidence type="ECO:0000256" key="1">
    <source>
        <dbReference type="SAM" id="MobiDB-lite"/>
    </source>
</evidence>
<name>A0A9W5TBL6_BABOV</name>
<keyword evidence="2" id="KW-0732">Signal</keyword>
<gene>
    <name evidence="3" type="ORF">BaOVIS_025510</name>
</gene>
<dbReference type="OrthoDB" id="372438at2759"/>
<protein>
    <submittedName>
        <fullName evidence="3">Rhoptry neck protein 4, putative</fullName>
    </submittedName>
</protein>
<evidence type="ECO:0000256" key="2">
    <source>
        <dbReference type="SAM" id="SignalP"/>
    </source>
</evidence>
<evidence type="ECO:0000313" key="4">
    <source>
        <dbReference type="Proteomes" id="UP001057455"/>
    </source>
</evidence>
<feature type="compositionally biased region" description="Polar residues" evidence="1">
    <location>
        <begin position="236"/>
        <end position="279"/>
    </location>
</feature>
<dbReference type="EMBL" id="BLIY01000017">
    <property type="protein sequence ID" value="GFE55147.1"/>
    <property type="molecule type" value="Genomic_DNA"/>
</dbReference>
<accession>A0A9W5TBL6</accession>
<feature type="signal peptide" evidence="2">
    <location>
        <begin position="1"/>
        <end position="19"/>
    </location>
</feature>
<feature type="region of interest" description="Disordered" evidence="1">
    <location>
        <begin position="206"/>
        <end position="305"/>
    </location>
</feature>
<proteinExistence type="predicted"/>
<evidence type="ECO:0000313" key="3">
    <source>
        <dbReference type="EMBL" id="GFE55147.1"/>
    </source>
</evidence>
<comment type="caution">
    <text evidence="3">The sequence shown here is derived from an EMBL/GenBank/DDBJ whole genome shotgun (WGS) entry which is preliminary data.</text>
</comment>
<organism evidence="3 4">
    <name type="scientific">Babesia ovis</name>
    <dbReference type="NCBI Taxonomy" id="5869"/>
    <lineage>
        <taxon>Eukaryota</taxon>
        <taxon>Sar</taxon>
        <taxon>Alveolata</taxon>
        <taxon>Apicomplexa</taxon>
        <taxon>Aconoidasida</taxon>
        <taxon>Piroplasmida</taxon>
        <taxon>Babesiidae</taxon>
        <taxon>Babesia</taxon>
    </lineage>
</organism>
<reference evidence="3" key="1">
    <citation type="submission" date="2019-12" db="EMBL/GenBank/DDBJ databases">
        <title>Genome sequence of Babesia ovis.</title>
        <authorList>
            <person name="Yamagishi J."/>
            <person name="Sevinc F."/>
            <person name="Xuan X."/>
        </authorList>
    </citation>
    <scope>NUCLEOTIDE SEQUENCE</scope>
    <source>
        <strain evidence="3">Selcuk</strain>
    </source>
</reference>
<keyword evidence="4" id="KW-1185">Reference proteome</keyword>